<organism evidence="3 4">
    <name type="scientific">Monoraphidium neglectum</name>
    <dbReference type="NCBI Taxonomy" id="145388"/>
    <lineage>
        <taxon>Eukaryota</taxon>
        <taxon>Viridiplantae</taxon>
        <taxon>Chlorophyta</taxon>
        <taxon>core chlorophytes</taxon>
        <taxon>Chlorophyceae</taxon>
        <taxon>CS clade</taxon>
        <taxon>Sphaeropleales</taxon>
        <taxon>Selenastraceae</taxon>
        <taxon>Monoraphidium</taxon>
    </lineage>
</organism>
<dbReference type="GO" id="GO:0034551">
    <property type="term" value="P:mitochondrial respiratory chain complex III assembly"/>
    <property type="evidence" value="ECO:0007669"/>
    <property type="project" value="InterPro"/>
</dbReference>
<sequence length="160" mass="17485">MFSDGKIGADDGEVADLIESTIVRGPKKRDGSQRPLLLTTRREALALYRDVLRYSNLFVWRDQHGRVWRDVIRSSARQELEAARREDDPELVSKMLVTGRDAVQKTVEQFMKRRQQIIEEEAAARDAGGTPSFGGSGDFAGSGGSSRGNAGGLGKGPVHG</sequence>
<reference evidence="3 4" key="1">
    <citation type="journal article" date="2013" name="BMC Genomics">
        <title>Reconstruction of the lipid metabolism for the microalga Monoraphidium neglectum from its genome sequence reveals characteristics suitable for biofuel production.</title>
        <authorList>
            <person name="Bogen C."/>
            <person name="Al-Dilaimi A."/>
            <person name="Albersmeier A."/>
            <person name="Wichmann J."/>
            <person name="Grundmann M."/>
            <person name="Rupp O."/>
            <person name="Lauersen K.J."/>
            <person name="Blifernez-Klassen O."/>
            <person name="Kalinowski J."/>
            <person name="Goesmann A."/>
            <person name="Mussgnug J.H."/>
            <person name="Kruse O."/>
        </authorList>
    </citation>
    <scope>NUCLEOTIDE SEQUENCE [LARGE SCALE GENOMIC DNA]</scope>
    <source>
        <strain evidence="3 4">SAG 48.87</strain>
    </source>
</reference>
<dbReference type="PANTHER" id="PTHR47484">
    <property type="entry name" value="COMPLEX 1 PROTEIN CONTAINING PROTEIN, EXPRESSED"/>
    <property type="match status" value="1"/>
</dbReference>
<dbReference type="OrthoDB" id="74240at2759"/>
<feature type="domain" description="Complex 1 LYR protein" evidence="2">
    <location>
        <begin position="42"/>
        <end position="103"/>
    </location>
</feature>
<evidence type="ECO:0000313" key="3">
    <source>
        <dbReference type="EMBL" id="KIZ02295.1"/>
    </source>
</evidence>
<evidence type="ECO:0000256" key="1">
    <source>
        <dbReference type="SAM" id="MobiDB-lite"/>
    </source>
</evidence>
<gene>
    <name evidence="3" type="ORF">MNEG_5664</name>
</gene>
<keyword evidence="4" id="KW-1185">Reference proteome</keyword>
<accession>A0A0D2MGU5</accession>
<dbReference type="PANTHER" id="PTHR47484:SF1">
    <property type="entry name" value="COMPLEX 1 PROTEIN CONTAINING PROTEIN, EXPRESSED"/>
    <property type="match status" value="1"/>
</dbReference>
<name>A0A0D2MGU5_9CHLO</name>
<evidence type="ECO:0000313" key="4">
    <source>
        <dbReference type="Proteomes" id="UP000054498"/>
    </source>
</evidence>
<protein>
    <recommendedName>
        <fullName evidence="2">Complex 1 LYR protein domain-containing protein</fullName>
    </recommendedName>
</protein>
<dbReference type="AlphaFoldDB" id="A0A0D2MGU5"/>
<evidence type="ECO:0000259" key="2">
    <source>
        <dbReference type="Pfam" id="PF05347"/>
    </source>
</evidence>
<proteinExistence type="predicted"/>
<dbReference type="InterPro" id="IPR045298">
    <property type="entry name" value="Complex1_LYR_LYRM7"/>
</dbReference>
<dbReference type="GO" id="GO:0005739">
    <property type="term" value="C:mitochondrion"/>
    <property type="evidence" value="ECO:0007669"/>
    <property type="project" value="GOC"/>
</dbReference>
<dbReference type="InterPro" id="IPR008011">
    <property type="entry name" value="Complex1_LYR_dom"/>
</dbReference>
<dbReference type="KEGG" id="mng:MNEG_5664"/>
<feature type="region of interest" description="Disordered" evidence="1">
    <location>
        <begin position="121"/>
        <end position="160"/>
    </location>
</feature>
<dbReference type="Pfam" id="PF05347">
    <property type="entry name" value="Complex1_LYR"/>
    <property type="match status" value="1"/>
</dbReference>
<feature type="compositionally biased region" description="Gly residues" evidence="1">
    <location>
        <begin position="131"/>
        <end position="160"/>
    </location>
</feature>
<dbReference type="Proteomes" id="UP000054498">
    <property type="component" value="Unassembled WGS sequence"/>
</dbReference>
<dbReference type="CDD" id="cd20267">
    <property type="entry name" value="Complex1_LYR_LYRM7"/>
    <property type="match status" value="1"/>
</dbReference>
<dbReference type="RefSeq" id="XP_013901314.1">
    <property type="nucleotide sequence ID" value="XM_014045860.1"/>
</dbReference>
<dbReference type="GeneID" id="25738541"/>
<dbReference type="EMBL" id="KK101080">
    <property type="protein sequence ID" value="KIZ02295.1"/>
    <property type="molecule type" value="Genomic_DNA"/>
</dbReference>